<proteinExistence type="predicted"/>
<feature type="region of interest" description="Disordered" evidence="1">
    <location>
        <begin position="209"/>
        <end position="231"/>
    </location>
</feature>
<feature type="compositionally biased region" description="Low complexity" evidence="1">
    <location>
        <begin position="880"/>
        <end position="889"/>
    </location>
</feature>
<feature type="region of interest" description="Disordered" evidence="1">
    <location>
        <begin position="573"/>
        <end position="619"/>
    </location>
</feature>
<dbReference type="PANTHER" id="PTHR47764">
    <property type="entry name" value="UBIQUITIN-LIKE-SPECIFIC PROTEASE 2B-RELATED"/>
    <property type="match status" value="1"/>
</dbReference>
<dbReference type="EMBL" id="FNXT01000731">
    <property type="protein sequence ID" value="SZX66736.1"/>
    <property type="molecule type" value="Genomic_DNA"/>
</dbReference>
<feature type="region of interest" description="Disordered" evidence="1">
    <location>
        <begin position="1"/>
        <end position="38"/>
    </location>
</feature>
<dbReference type="Proteomes" id="UP000256970">
    <property type="component" value="Unassembled WGS sequence"/>
</dbReference>
<feature type="region of interest" description="Disordered" evidence="1">
    <location>
        <begin position="876"/>
        <end position="916"/>
    </location>
</feature>
<evidence type="ECO:0000313" key="2">
    <source>
        <dbReference type="EMBL" id="SZX66736.1"/>
    </source>
</evidence>
<evidence type="ECO:0008006" key="4">
    <source>
        <dbReference type="Google" id="ProtNLM"/>
    </source>
</evidence>
<dbReference type="AlphaFoldDB" id="A0A383VQR3"/>
<reference evidence="2 3" key="1">
    <citation type="submission" date="2016-10" db="EMBL/GenBank/DDBJ databases">
        <authorList>
            <person name="Cai Z."/>
        </authorList>
    </citation>
    <scope>NUCLEOTIDE SEQUENCE [LARGE SCALE GENOMIC DNA]</scope>
</reference>
<dbReference type="PANTHER" id="PTHR47764:SF2">
    <property type="entry name" value="UBIQUITIN-LIKE PROTEASE FAMILY PROFILE DOMAIN-CONTAINING PROTEIN"/>
    <property type="match status" value="1"/>
</dbReference>
<evidence type="ECO:0000256" key="1">
    <source>
        <dbReference type="SAM" id="MobiDB-lite"/>
    </source>
</evidence>
<feature type="compositionally biased region" description="Low complexity" evidence="1">
    <location>
        <begin position="79"/>
        <end position="103"/>
    </location>
</feature>
<feature type="compositionally biased region" description="Low complexity" evidence="1">
    <location>
        <begin position="16"/>
        <end position="26"/>
    </location>
</feature>
<feature type="compositionally biased region" description="Polar residues" evidence="1">
    <location>
        <begin position="892"/>
        <end position="904"/>
    </location>
</feature>
<feature type="compositionally biased region" description="Low complexity" evidence="1">
    <location>
        <begin position="209"/>
        <end position="218"/>
    </location>
</feature>
<protein>
    <recommendedName>
        <fullName evidence="4">RAP domain-containing protein</fullName>
    </recommendedName>
</protein>
<gene>
    <name evidence="2" type="ORF">BQ4739_LOCUS7154</name>
</gene>
<name>A0A383VQR3_TETOB</name>
<organism evidence="2 3">
    <name type="scientific">Tetradesmus obliquus</name>
    <name type="common">Green alga</name>
    <name type="synonym">Acutodesmus obliquus</name>
    <dbReference type="NCBI Taxonomy" id="3088"/>
    <lineage>
        <taxon>Eukaryota</taxon>
        <taxon>Viridiplantae</taxon>
        <taxon>Chlorophyta</taxon>
        <taxon>core chlorophytes</taxon>
        <taxon>Chlorophyceae</taxon>
        <taxon>CS clade</taxon>
        <taxon>Sphaeropleales</taxon>
        <taxon>Scenedesmaceae</taxon>
        <taxon>Tetradesmus</taxon>
    </lineage>
</organism>
<evidence type="ECO:0000313" key="3">
    <source>
        <dbReference type="Proteomes" id="UP000256970"/>
    </source>
</evidence>
<sequence>MLLQGLQPRWPPSAFSSSGGSSGSISCPIRRSEGQCTPQRQWQSNLVVAAARHYSQASSQDELVGTHVLRAISSQNASLQHEQQQRQQQQQQHLQQQQQQQQRNHPGRHVQLSAAGQARMLTSRISSAADAAQLLLVLGQHEQQLDCIHVSAAVKQACRVLRMRLAVPEDAAAGDAQQLTPQAQLKWMQQLQRLDVQLRLQQLRQQQQQQPLAHQQQQGAEDLQTSNTHQEQQQHHLQWVVDQQLAPHALVQQQLQQHMESQQQQQQQQHQQHQPDNWLLLLQLFQLVAQHAPSMASQQLCTCLNGLCHLLLAHPGLPLLGLQPYRAALQQLLQASAQQLHSFDHRGLSVLLHAAAAVARAPLGLAPSTGFMKRWYSRSRAVMQQASPLDLAMASWALGRLGAYPPSQWTADFLIHSKAAIPRLGPHELLLLLLGVSCMERVPRRSKTAAAARAGWLPAAARQLQAHLNSLDPQQLNGALLAFGKLRYAPSPQWLAAYRQAWVSLQHKLSAKDHALVLWGVGSLPVAAAAGAQQLAWARQLQTALQQSVSRPAAAVAAVALLKLRQAAQQQQQQQQQGGSQELSSAADGVQQQGEQQQQQQDAQALQEPQTQQAAAETAITLQQGQQQQQQQQQQQEELLSSASLLHPTDCAMAVFALARLGPASVVPEFAAFWLAQVRSQQGSMNSQELASCVWALGRLKLQPPEDWLQQHLSCSAQLAGSMSHQQLAMLLYGCARLQYLPDVLVTAELLMSAAEQLPAFSPHSLALLLHALGLLRLKPNKEWMALALEQARYRFMRFDAQDFCGVLLGLYRMRYHPGQRWLDAYVQALALKVQLLPPQRHALIVAVLRAMGYSCQGRPFAWVMDEAAVAAMCDRDGSRGSSSSSSKSRPQENSGSSRGSNDTADAAVQSAPADL</sequence>
<keyword evidence="3" id="KW-1185">Reference proteome</keyword>
<feature type="region of interest" description="Disordered" evidence="1">
    <location>
        <begin position="76"/>
        <end position="109"/>
    </location>
</feature>
<accession>A0A383VQR3</accession>